<keyword evidence="8" id="KW-0007">Acetylation</keyword>
<keyword evidence="10" id="KW-0804">Transcription</keyword>
<keyword evidence="7" id="KW-0862">Zinc</keyword>
<evidence type="ECO:0000256" key="10">
    <source>
        <dbReference type="ARBA" id="ARBA00023163"/>
    </source>
</evidence>
<evidence type="ECO:0000256" key="8">
    <source>
        <dbReference type="ARBA" id="ARBA00022990"/>
    </source>
</evidence>
<dbReference type="AlphaFoldDB" id="A0A060T2T6"/>
<dbReference type="Gene3D" id="3.30.60.60">
    <property type="entry name" value="N-acetyl transferase-like"/>
    <property type="match status" value="1"/>
</dbReference>
<evidence type="ECO:0000256" key="6">
    <source>
        <dbReference type="ARBA" id="ARBA00022771"/>
    </source>
</evidence>
<dbReference type="PhylomeDB" id="A0A060T2T6"/>
<dbReference type="InterPro" id="IPR050603">
    <property type="entry name" value="MYST_HAT"/>
</dbReference>
<evidence type="ECO:0000256" key="5">
    <source>
        <dbReference type="ARBA" id="ARBA00022723"/>
    </source>
</evidence>
<sequence length="305" mass="35215">MTQAQTTAPDSFVDVKNIGKVVYDGVAFETWYPCLGYFDPDQKRVELVRPLLEPDQAPSTVIKYIDELHVCHGCFKYSIRREDIKGHIPACTRISKPPGNLVYKSPKYAIRRVQGSSESDHLFCQCMCLFGKLFLDSKTIFYAVDGFEFYVLYDNSNNVPVGFFSKELNSWDDYNLACILVFPPFQSKGLGKLLIAFSYHLSQVQNKVGSPERPLSKYGWASYMSYWCQQVCMVVANWDEDAISVDQIAQATAIRQEDIYEALKHMGALEDDQIYLDAIYDRIRARKVRMDRYIDPKYCVRRLRQ</sequence>
<dbReference type="Gene3D" id="1.10.10.10">
    <property type="entry name" value="Winged helix-like DNA-binding domain superfamily/Winged helix DNA-binding domain"/>
    <property type="match status" value="1"/>
</dbReference>
<comment type="subcellular location">
    <subcellularLocation>
        <location evidence="1">Nucleus</location>
    </subcellularLocation>
</comment>
<gene>
    <name evidence="15" type="ORF">GNLVRS02_ARAD1C27786g</name>
</gene>
<evidence type="ECO:0000313" key="15">
    <source>
        <dbReference type="EMBL" id="CDP35109.1"/>
    </source>
</evidence>
<organism evidence="15">
    <name type="scientific">Blastobotrys adeninivorans</name>
    <name type="common">Yeast</name>
    <name type="synonym">Arxula adeninivorans</name>
    <dbReference type="NCBI Taxonomy" id="409370"/>
    <lineage>
        <taxon>Eukaryota</taxon>
        <taxon>Fungi</taxon>
        <taxon>Dikarya</taxon>
        <taxon>Ascomycota</taxon>
        <taxon>Saccharomycotina</taxon>
        <taxon>Dipodascomycetes</taxon>
        <taxon>Dipodascales</taxon>
        <taxon>Trichomonascaceae</taxon>
        <taxon>Blastobotrys</taxon>
    </lineage>
</organism>
<dbReference type="GO" id="GO:0006355">
    <property type="term" value="P:regulation of DNA-templated transcription"/>
    <property type="evidence" value="ECO:0007669"/>
    <property type="project" value="InterPro"/>
</dbReference>
<comment type="similarity">
    <text evidence="2">Belongs to the MYST (SAS/MOZ) family.</text>
</comment>
<proteinExistence type="inferred from homology"/>
<keyword evidence="5" id="KW-0479">Metal-binding</keyword>
<dbReference type="InterPro" id="IPR036388">
    <property type="entry name" value="WH-like_DNA-bd_sf"/>
</dbReference>
<dbReference type="PROSITE" id="PS51726">
    <property type="entry name" value="MYST_HAT"/>
    <property type="match status" value="1"/>
</dbReference>
<feature type="domain" description="MYST-type HAT" evidence="14">
    <location>
        <begin position="13"/>
        <end position="296"/>
    </location>
</feature>
<dbReference type="PANTHER" id="PTHR10615:SF219">
    <property type="entry name" value="HISTONE ACETYLTRANSFERASE KAT5"/>
    <property type="match status" value="1"/>
</dbReference>
<dbReference type="EC" id="2.3.1.48" evidence="3"/>
<dbReference type="SUPFAM" id="SSF55729">
    <property type="entry name" value="Acyl-CoA N-acyltransferases (Nat)"/>
    <property type="match status" value="1"/>
</dbReference>
<name>A0A060T2T6_BLAAD</name>
<reference evidence="15" key="2">
    <citation type="submission" date="2014-06" db="EMBL/GenBank/DDBJ databases">
        <title>The complete genome of Blastobotrys (Arxula) adeninivorans LS3 - a yeast of biotechnological interest.</title>
        <authorList>
            <person name="Kunze G."/>
            <person name="Gaillardin C."/>
            <person name="Czernicka M."/>
            <person name="Durrens P."/>
            <person name="Martin T."/>
            <person name="Boer E."/>
            <person name="Gabaldon T."/>
            <person name="Cruz J."/>
            <person name="Talla E."/>
            <person name="Marck C."/>
            <person name="Goffeau A."/>
            <person name="Barbe V."/>
            <person name="Baret P."/>
            <person name="Baronian K."/>
            <person name="Beier S."/>
            <person name="Bleykasten C."/>
            <person name="Bode R."/>
            <person name="Casaregola S."/>
            <person name="Despons L."/>
            <person name="Fairhead C."/>
            <person name="Giersberg M."/>
            <person name="Gierski P."/>
            <person name="Hahnel U."/>
            <person name="Hartmann A."/>
            <person name="Jankowska D."/>
            <person name="Jubin C."/>
            <person name="Jung P."/>
            <person name="Lafontaine I."/>
            <person name="Leh-Louis V."/>
            <person name="Lemaire M."/>
            <person name="Marcet-Houben M."/>
            <person name="Mascher M."/>
            <person name="Morel G."/>
            <person name="Richard G.-F."/>
            <person name="Riechen J."/>
            <person name="Sacerdot C."/>
            <person name="Sarkar A."/>
            <person name="Savel G."/>
            <person name="Schacherer J."/>
            <person name="Sherman D."/>
            <person name="Straub M.-L."/>
            <person name="Stein N."/>
            <person name="Thierry A."/>
            <person name="Trautwein-Schult A."/>
            <person name="Westhof E."/>
            <person name="Worch S."/>
            <person name="Dujon B."/>
            <person name="Souciet J.-L."/>
            <person name="Wincker P."/>
            <person name="Scholz U."/>
            <person name="Neuveglise N."/>
        </authorList>
    </citation>
    <scope>NUCLEOTIDE SEQUENCE</scope>
    <source>
        <strain evidence="15">LS3</strain>
    </source>
</reference>
<evidence type="ECO:0000256" key="12">
    <source>
        <dbReference type="ARBA" id="ARBA00023315"/>
    </source>
</evidence>
<evidence type="ECO:0000256" key="7">
    <source>
        <dbReference type="ARBA" id="ARBA00022833"/>
    </source>
</evidence>
<keyword evidence="6" id="KW-0863">Zinc-finger</keyword>
<dbReference type="GO" id="GO:0008270">
    <property type="term" value="F:zinc ion binding"/>
    <property type="evidence" value="ECO:0007669"/>
    <property type="project" value="UniProtKB-KW"/>
</dbReference>
<dbReference type="GO" id="GO:0046972">
    <property type="term" value="F:histone H4K16 acetyltransferase activity"/>
    <property type="evidence" value="ECO:0007669"/>
    <property type="project" value="TreeGrafter"/>
</dbReference>
<dbReference type="GO" id="GO:0035267">
    <property type="term" value="C:NuA4 histone acetyltransferase complex"/>
    <property type="evidence" value="ECO:0007669"/>
    <property type="project" value="TreeGrafter"/>
</dbReference>
<dbReference type="GO" id="GO:0005634">
    <property type="term" value="C:nucleus"/>
    <property type="evidence" value="ECO:0007669"/>
    <property type="project" value="UniProtKB-SubCell"/>
</dbReference>
<evidence type="ECO:0000256" key="2">
    <source>
        <dbReference type="ARBA" id="ARBA00010107"/>
    </source>
</evidence>
<dbReference type="InterPro" id="IPR002717">
    <property type="entry name" value="HAT_MYST-type"/>
</dbReference>
<evidence type="ECO:0000256" key="4">
    <source>
        <dbReference type="ARBA" id="ARBA00022679"/>
    </source>
</evidence>
<keyword evidence="11" id="KW-0539">Nucleus</keyword>
<dbReference type="PANTHER" id="PTHR10615">
    <property type="entry name" value="HISTONE ACETYLTRANSFERASE"/>
    <property type="match status" value="1"/>
</dbReference>
<evidence type="ECO:0000256" key="1">
    <source>
        <dbReference type="ARBA" id="ARBA00004123"/>
    </source>
</evidence>
<reference evidence="15" key="1">
    <citation type="submission" date="2014-02" db="EMBL/GenBank/DDBJ databases">
        <authorList>
            <person name="Genoscope - CEA"/>
        </authorList>
    </citation>
    <scope>NUCLEOTIDE SEQUENCE</scope>
    <source>
        <strain evidence="15">LS3</strain>
    </source>
</reference>
<dbReference type="Gene3D" id="3.40.630.30">
    <property type="match status" value="1"/>
</dbReference>
<protein>
    <recommendedName>
        <fullName evidence="3">histone acetyltransferase</fullName>
        <ecNumber evidence="3">2.3.1.48</ecNumber>
    </recommendedName>
</protein>
<dbReference type="CDD" id="cd04301">
    <property type="entry name" value="NAT_SF"/>
    <property type="match status" value="1"/>
</dbReference>
<keyword evidence="9" id="KW-0805">Transcription regulation</keyword>
<evidence type="ECO:0000256" key="13">
    <source>
        <dbReference type="PIRSR" id="PIRSR602717-51"/>
    </source>
</evidence>
<dbReference type="Pfam" id="PF01853">
    <property type="entry name" value="MOZ_SAS"/>
    <property type="match status" value="1"/>
</dbReference>
<evidence type="ECO:0000259" key="14">
    <source>
        <dbReference type="PROSITE" id="PS51726"/>
    </source>
</evidence>
<evidence type="ECO:0000256" key="11">
    <source>
        <dbReference type="ARBA" id="ARBA00023242"/>
    </source>
</evidence>
<keyword evidence="4" id="KW-0808">Transferase</keyword>
<feature type="active site" description="Proton donor/acceptor" evidence="13">
    <location>
        <position position="212"/>
    </location>
</feature>
<dbReference type="EMBL" id="HG937693">
    <property type="protein sequence ID" value="CDP35109.1"/>
    <property type="molecule type" value="Genomic_DNA"/>
</dbReference>
<evidence type="ECO:0000256" key="3">
    <source>
        <dbReference type="ARBA" id="ARBA00013184"/>
    </source>
</evidence>
<keyword evidence="12" id="KW-0012">Acyltransferase</keyword>
<dbReference type="InterPro" id="IPR016181">
    <property type="entry name" value="Acyl_CoA_acyltransferase"/>
</dbReference>
<evidence type="ECO:0000256" key="9">
    <source>
        <dbReference type="ARBA" id="ARBA00023015"/>
    </source>
</evidence>
<accession>A0A060T2T6</accession>